<evidence type="ECO:0000313" key="2">
    <source>
        <dbReference type="EMBL" id="KAJ7638975.1"/>
    </source>
</evidence>
<feature type="transmembrane region" description="Helical" evidence="1">
    <location>
        <begin position="21"/>
        <end position="43"/>
    </location>
</feature>
<dbReference type="AlphaFoldDB" id="A0AAD7C4V2"/>
<reference evidence="2" key="1">
    <citation type="submission" date="2023-03" db="EMBL/GenBank/DDBJ databases">
        <title>Massive genome expansion in bonnet fungi (Mycena s.s.) driven by repeated elements and novel gene families across ecological guilds.</title>
        <authorList>
            <consortium name="Lawrence Berkeley National Laboratory"/>
            <person name="Harder C.B."/>
            <person name="Miyauchi S."/>
            <person name="Viragh M."/>
            <person name="Kuo A."/>
            <person name="Thoen E."/>
            <person name="Andreopoulos B."/>
            <person name="Lu D."/>
            <person name="Skrede I."/>
            <person name="Drula E."/>
            <person name="Henrissat B."/>
            <person name="Morin E."/>
            <person name="Kohler A."/>
            <person name="Barry K."/>
            <person name="LaButti K."/>
            <person name="Morin E."/>
            <person name="Salamov A."/>
            <person name="Lipzen A."/>
            <person name="Mereny Z."/>
            <person name="Hegedus B."/>
            <person name="Baldrian P."/>
            <person name="Stursova M."/>
            <person name="Weitz H."/>
            <person name="Taylor A."/>
            <person name="Grigoriev I.V."/>
            <person name="Nagy L.G."/>
            <person name="Martin F."/>
            <person name="Kauserud H."/>
        </authorList>
    </citation>
    <scope>NUCLEOTIDE SEQUENCE</scope>
    <source>
        <strain evidence="2">9284</strain>
    </source>
</reference>
<keyword evidence="3" id="KW-1185">Reference proteome</keyword>
<gene>
    <name evidence="2" type="ORF">FB45DRAFT_904407</name>
</gene>
<name>A0AAD7C4V2_9AGAR</name>
<keyword evidence="1" id="KW-0472">Membrane</keyword>
<evidence type="ECO:0000256" key="1">
    <source>
        <dbReference type="SAM" id="Phobius"/>
    </source>
</evidence>
<organism evidence="2 3">
    <name type="scientific">Roridomyces roridus</name>
    <dbReference type="NCBI Taxonomy" id="1738132"/>
    <lineage>
        <taxon>Eukaryota</taxon>
        <taxon>Fungi</taxon>
        <taxon>Dikarya</taxon>
        <taxon>Basidiomycota</taxon>
        <taxon>Agaricomycotina</taxon>
        <taxon>Agaricomycetes</taxon>
        <taxon>Agaricomycetidae</taxon>
        <taxon>Agaricales</taxon>
        <taxon>Marasmiineae</taxon>
        <taxon>Mycenaceae</taxon>
        <taxon>Roridomyces</taxon>
    </lineage>
</organism>
<evidence type="ECO:0000313" key="3">
    <source>
        <dbReference type="Proteomes" id="UP001221142"/>
    </source>
</evidence>
<protein>
    <submittedName>
        <fullName evidence="2">Uncharacterized protein</fullName>
    </submittedName>
</protein>
<keyword evidence="1" id="KW-0812">Transmembrane</keyword>
<dbReference type="Proteomes" id="UP001221142">
    <property type="component" value="Unassembled WGS sequence"/>
</dbReference>
<dbReference type="EMBL" id="JARKIF010000005">
    <property type="protein sequence ID" value="KAJ7638975.1"/>
    <property type="molecule type" value="Genomic_DNA"/>
</dbReference>
<feature type="transmembrane region" description="Helical" evidence="1">
    <location>
        <begin position="55"/>
        <end position="71"/>
    </location>
</feature>
<comment type="caution">
    <text evidence="2">The sequence shown here is derived from an EMBL/GenBank/DDBJ whole genome shotgun (WGS) entry which is preliminary data.</text>
</comment>
<keyword evidence="1" id="KW-1133">Transmembrane helix</keyword>
<accession>A0AAD7C4V2</accession>
<sequence>MYGAFTVPTAGSKQALERVKGCSVTLFSTPVLTWLPSAFSILLNCRNISKPGFRPLFGFLAAGLVNFRLAYPPRPWQRITSTRTHRKCAWSNQVGSKQPR</sequence>
<proteinExistence type="predicted"/>